<dbReference type="EMBL" id="CP010951">
    <property type="protein sequence ID" value="AMO25441.1"/>
    <property type="molecule type" value="Genomic_DNA"/>
</dbReference>
<protein>
    <submittedName>
        <fullName evidence="4">Ankyrin</fullName>
    </submittedName>
</protein>
<name>A0A127JZR3_9BURK</name>
<evidence type="ECO:0000313" key="5">
    <source>
        <dbReference type="Proteomes" id="UP000070433"/>
    </source>
</evidence>
<dbReference type="PANTHER" id="PTHR24173">
    <property type="entry name" value="ANKYRIN REPEAT CONTAINING"/>
    <property type="match status" value="1"/>
</dbReference>
<proteinExistence type="predicted"/>
<reference evidence="4 5" key="1">
    <citation type="journal article" date="2014" name="Int. J. Syst. Evol. Microbiol.">
        <title>Ramlibacter solisilvae sp. nov., isolated from forest soil, and emended description of the genus Ramlibacter.</title>
        <authorList>
            <person name="Lee H.J."/>
            <person name="Lee S.H."/>
            <person name="Lee S.S."/>
            <person name="Lee J.S."/>
            <person name="Kim Y."/>
            <person name="Kim S.C."/>
            <person name="Jeon C.O."/>
        </authorList>
    </citation>
    <scope>NUCLEOTIDE SEQUENCE [LARGE SCALE GENOMIC DNA]</scope>
    <source>
        <strain evidence="4 5">5-10</strain>
    </source>
</reference>
<dbReference type="PATRIC" id="fig|94132.3.peg.2763"/>
<organism evidence="4 5">
    <name type="scientific">Ramlibacter tataouinensis</name>
    <dbReference type="NCBI Taxonomy" id="94132"/>
    <lineage>
        <taxon>Bacteria</taxon>
        <taxon>Pseudomonadati</taxon>
        <taxon>Pseudomonadota</taxon>
        <taxon>Betaproteobacteria</taxon>
        <taxon>Burkholderiales</taxon>
        <taxon>Comamonadaceae</taxon>
        <taxon>Ramlibacter</taxon>
    </lineage>
</organism>
<dbReference type="SMART" id="SM00248">
    <property type="entry name" value="ANK"/>
    <property type="match status" value="5"/>
</dbReference>
<evidence type="ECO:0000256" key="3">
    <source>
        <dbReference type="PROSITE-ProRule" id="PRU00023"/>
    </source>
</evidence>
<dbReference type="Pfam" id="PF00023">
    <property type="entry name" value="Ank"/>
    <property type="match status" value="2"/>
</dbReference>
<dbReference type="Pfam" id="PF12796">
    <property type="entry name" value="Ank_2"/>
    <property type="match status" value="1"/>
</dbReference>
<accession>A0A127JZR3</accession>
<keyword evidence="2 3" id="KW-0040">ANK repeat</keyword>
<gene>
    <name evidence="4" type="ORF">UC35_13560</name>
</gene>
<keyword evidence="5" id="KW-1185">Reference proteome</keyword>
<dbReference type="InterPro" id="IPR002110">
    <property type="entry name" value="Ankyrin_rpt"/>
</dbReference>
<dbReference type="SUPFAM" id="SSF48403">
    <property type="entry name" value="Ankyrin repeat"/>
    <property type="match status" value="1"/>
</dbReference>
<evidence type="ECO:0000256" key="2">
    <source>
        <dbReference type="ARBA" id="ARBA00023043"/>
    </source>
</evidence>
<dbReference type="PROSITE" id="PS50088">
    <property type="entry name" value="ANK_REPEAT"/>
    <property type="match status" value="3"/>
</dbReference>
<dbReference type="PROSITE" id="PS50297">
    <property type="entry name" value="ANK_REP_REGION"/>
    <property type="match status" value="2"/>
</dbReference>
<keyword evidence="1" id="KW-0677">Repeat</keyword>
<dbReference type="Proteomes" id="UP000070433">
    <property type="component" value="Chromosome"/>
</dbReference>
<sequence>MELVNPLAGVRIAADAAGFGPPFAIVAQVAPAPMEAAAYAGLHAAAWRGDAAAVRRLAAADPRGLDARDGHGRTPLHVATFARQREVIRALAEAGANLNLLEGDRYDAVTIAAVANDEETLRLLLSLGASAKQITSRYDGTALIAAAHLGHAGVVRQLIAAGAPLDHVNNLHWTALIESIVLGDGGPRHRDTLKALIEAGANRNLADRNGQTPLQLARARGYQEMVRLLEAAGAK</sequence>
<feature type="repeat" description="ANK" evidence="3">
    <location>
        <begin position="138"/>
        <end position="170"/>
    </location>
</feature>
<evidence type="ECO:0000313" key="4">
    <source>
        <dbReference type="EMBL" id="AMO25441.1"/>
    </source>
</evidence>
<dbReference type="AlphaFoldDB" id="A0A127JZR3"/>
<dbReference type="Gene3D" id="1.25.40.20">
    <property type="entry name" value="Ankyrin repeat-containing domain"/>
    <property type="match status" value="1"/>
</dbReference>
<feature type="repeat" description="ANK" evidence="3">
    <location>
        <begin position="209"/>
        <end position="235"/>
    </location>
</feature>
<dbReference type="PANTHER" id="PTHR24173:SF74">
    <property type="entry name" value="ANKYRIN REPEAT DOMAIN-CONTAINING PROTEIN 16"/>
    <property type="match status" value="1"/>
</dbReference>
<feature type="repeat" description="ANK" evidence="3">
    <location>
        <begin position="71"/>
        <end position="103"/>
    </location>
</feature>
<dbReference type="InterPro" id="IPR036770">
    <property type="entry name" value="Ankyrin_rpt-contain_sf"/>
</dbReference>
<evidence type="ECO:0000256" key="1">
    <source>
        <dbReference type="ARBA" id="ARBA00022737"/>
    </source>
</evidence>